<dbReference type="GO" id="GO:0016829">
    <property type="term" value="F:lyase activity"/>
    <property type="evidence" value="ECO:0007669"/>
    <property type="project" value="UniProtKB-KW"/>
</dbReference>
<dbReference type="RefSeq" id="WP_068712877.1">
    <property type="nucleotide sequence ID" value="NZ_LSZP01000056.1"/>
</dbReference>
<comment type="caution">
    <text evidence="2">The sequence shown here is derived from an EMBL/GenBank/DDBJ whole genome shotgun (WGS) entry which is preliminary data.</text>
</comment>
<dbReference type="CDD" id="cd01288">
    <property type="entry name" value="FabZ"/>
    <property type="match status" value="1"/>
</dbReference>
<dbReference type="Gene3D" id="3.10.129.10">
    <property type="entry name" value="Hotdog Thioesterase"/>
    <property type="match status" value="1"/>
</dbReference>
<dbReference type="SUPFAM" id="SSF54637">
    <property type="entry name" value="Thioesterase/thiol ester dehydrase-isomerase"/>
    <property type="match status" value="1"/>
</dbReference>
<evidence type="ECO:0000256" key="1">
    <source>
        <dbReference type="ARBA" id="ARBA00023239"/>
    </source>
</evidence>
<evidence type="ECO:0000313" key="3">
    <source>
        <dbReference type="Proteomes" id="UP000071392"/>
    </source>
</evidence>
<proteinExistence type="predicted"/>
<dbReference type="STRING" id="1548208.AXK12_00365"/>
<accession>A0A139SIP1</accession>
<evidence type="ECO:0000313" key="2">
    <source>
        <dbReference type="EMBL" id="KXU34406.1"/>
    </source>
</evidence>
<reference evidence="2 3" key="1">
    <citation type="submission" date="2016-02" db="EMBL/GenBank/DDBJ databases">
        <authorList>
            <person name="Wen L."/>
            <person name="He K."/>
            <person name="Yang H."/>
        </authorList>
    </citation>
    <scope>NUCLEOTIDE SEQUENCE [LARGE SCALE GENOMIC DNA]</scope>
    <source>
        <strain evidence="2 3">CV41</strain>
    </source>
</reference>
<keyword evidence="3" id="KW-1185">Reference proteome</keyword>
<organism evidence="2 3">
    <name type="scientific">Cephaloticoccus capnophilus</name>
    <dbReference type="NCBI Taxonomy" id="1548208"/>
    <lineage>
        <taxon>Bacteria</taxon>
        <taxon>Pseudomonadati</taxon>
        <taxon>Verrucomicrobiota</taxon>
        <taxon>Opitutia</taxon>
        <taxon>Opitutales</taxon>
        <taxon>Opitutaceae</taxon>
        <taxon>Cephaloticoccus</taxon>
    </lineage>
</organism>
<dbReference type="Proteomes" id="UP000071392">
    <property type="component" value="Unassembled WGS sequence"/>
</dbReference>
<dbReference type="InterPro" id="IPR013114">
    <property type="entry name" value="FabA_FabZ"/>
</dbReference>
<keyword evidence="1" id="KW-0456">Lyase</keyword>
<sequence length="165" mass="17517">MTDEVTALIPHRPPFLFVDRILSADTDSLVAERTWAPEEDFYRGHYPEAPITPGVLLCEAVFQTGALYMAKRAQAEAAAAGQGGKSEGVPLLAKISDVRFRSPVFPGDVVQIEVRKKETLGGFTMMDGAIRKADGTRVLNVSFAVAWKTPEGGGGGAGALGGRAK</sequence>
<protein>
    <submittedName>
        <fullName evidence="2">Beta-hydroxyacyl-ACP dehydratase</fullName>
    </submittedName>
</protein>
<dbReference type="Pfam" id="PF07977">
    <property type="entry name" value="FabA"/>
    <property type="match status" value="1"/>
</dbReference>
<dbReference type="EMBL" id="LSZP01000056">
    <property type="protein sequence ID" value="KXU34406.1"/>
    <property type="molecule type" value="Genomic_DNA"/>
</dbReference>
<name>A0A139SIP1_9BACT</name>
<dbReference type="InterPro" id="IPR029069">
    <property type="entry name" value="HotDog_dom_sf"/>
</dbReference>
<dbReference type="PANTHER" id="PTHR30272">
    <property type="entry name" value="3-HYDROXYACYL-[ACYL-CARRIER-PROTEIN] DEHYDRATASE"/>
    <property type="match status" value="1"/>
</dbReference>
<dbReference type="OrthoDB" id="9772788at2"/>
<gene>
    <name evidence="2" type="ORF">AXK12_00365</name>
</gene>
<dbReference type="AlphaFoldDB" id="A0A139SIP1"/>
<dbReference type="PANTHER" id="PTHR30272:SF1">
    <property type="entry name" value="3-HYDROXYACYL-[ACYL-CARRIER-PROTEIN] DEHYDRATASE"/>
    <property type="match status" value="1"/>
</dbReference>